<feature type="transmembrane region" description="Helical" evidence="2">
    <location>
        <begin position="45"/>
        <end position="68"/>
    </location>
</feature>
<organism evidence="3 4">
    <name type="scientific">Streptomyces kurssanovii</name>
    <dbReference type="NCBI Taxonomy" id="67312"/>
    <lineage>
        <taxon>Bacteria</taxon>
        <taxon>Bacillati</taxon>
        <taxon>Actinomycetota</taxon>
        <taxon>Actinomycetes</taxon>
        <taxon>Kitasatosporales</taxon>
        <taxon>Streptomycetaceae</taxon>
        <taxon>Streptomyces</taxon>
    </lineage>
</organism>
<evidence type="ECO:0000256" key="1">
    <source>
        <dbReference type="SAM" id="MobiDB-lite"/>
    </source>
</evidence>
<feature type="transmembrane region" description="Helical" evidence="2">
    <location>
        <begin position="80"/>
        <end position="99"/>
    </location>
</feature>
<keyword evidence="2" id="KW-0472">Membrane</keyword>
<keyword evidence="2" id="KW-0812">Transmembrane</keyword>
<dbReference type="EMBL" id="JBFAQK010000001">
    <property type="protein sequence ID" value="MEV4679270.1"/>
    <property type="molecule type" value="Genomic_DNA"/>
</dbReference>
<dbReference type="Proteomes" id="UP001552521">
    <property type="component" value="Unassembled WGS sequence"/>
</dbReference>
<evidence type="ECO:0000313" key="3">
    <source>
        <dbReference type="EMBL" id="MEV4679270.1"/>
    </source>
</evidence>
<feature type="compositionally biased region" description="Polar residues" evidence="1">
    <location>
        <begin position="1"/>
        <end position="13"/>
    </location>
</feature>
<gene>
    <name evidence="3" type="ORF">AB0K36_00515</name>
</gene>
<name>A0ABV3HL27_9ACTN</name>
<evidence type="ECO:0000256" key="2">
    <source>
        <dbReference type="SAM" id="Phobius"/>
    </source>
</evidence>
<feature type="region of interest" description="Disordered" evidence="1">
    <location>
        <begin position="1"/>
        <end position="21"/>
    </location>
</feature>
<dbReference type="RefSeq" id="WP_364586318.1">
    <property type="nucleotide sequence ID" value="NZ_JBFAQK010000001.1"/>
</dbReference>
<sequence length="101" mass="10644">MNSPDSHQGTNGPTEERAGSDGTWPLVLLLPAMLLLRFLGEHAWAYWTAAAVGGLGLVAAAVALTGCLRDLVRGHRRWRATGAGLLLLGASFVVVIRLVEG</sequence>
<proteinExistence type="predicted"/>
<accession>A0ABV3HL27</accession>
<keyword evidence="2" id="KW-1133">Transmembrane helix</keyword>
<protein>
    <submittedName>
        <fullName evidence="3">Uncharacterized protein</fullName>
    </submittedName>
</protein>
<keyword evidence="4" id="KW-1185">Reference proteome</keyword>
<reference evidence="3 4" key="1">
    <citation type="submission" date="2024-06" db="EMBL/GenBank/DDBJ databases">
        <title>The Natural Products Discovery Center: Release of the First 8490 Sequenced Strains for Exploring Actinobacteria Biosynthetic Diversity.</title>
        <authorList>
            <person name="Kalkreuter E."/>
            <person name="Kautsar S.A."/>
            <person name="Yang D."/>
            <person name="Bader C.D."/>
            <person name="Teijaro C.N."/>
            <person name="Fluegel L."/>
            <person name="Davis C.M."/>
            <person name="Simpson J.R."/>
            <person name="Lauterbach L."/>
            <person name="Steele A.D."/>
            <person name="Gui C."/>
            <person name="Meng S."/>
            <person name="Li G."/>
            <person name="Viehrig K."/>
            <person name="Ye F."/>
            <person name="Su P."/>
            <person name="Kiefer A.F."/>
            <person name="Nichols A."/>
            <person name="Cepeda A.J."/>
            <person name="Yan W."/>
            <person name="Fan B."/>
            <person name="Jiang Y."/>
            <person name="Adhikari A."/>
            <person name="Zheng C.-J."/>
            <person name="Schuster L."/>
            <person name="Cowan T.M."/>
            <person name="Smanski M.J."/>
            <person name="Chevrette M.G."/>
            <person name="De Carvalho L.P.S."/>
            <person name="Shen B."/>
        </authorList>
    </citation>
    <scope>NUCLEOTIDE SEQUENCE [LARGE SCALE GENOMIC DNA]</scope>
    <source>
        <strain evidence="3 4">NPDC049344</strain>
    </source>
</reference>
<evidence type="ECO:0000313" key="4">
    <source>
        <dbReference type="Proteomes" id="UP001552521"/>
    </source>
</evidence>
<comment type="caution">
    <text evidence="3">The sequence shown here is derived from an EMBL/GenBank/DDBJ whole genome shotgun (WGS) entry which is preliminary data.</text>
</comment>